<evidence type="ECO:0000313" key="2">
    <source>
        <dbReference type="Proteomes" id="UP000323144"/>
    </source>
</evidence>
<reference evidence="1 2" key="1">
    <citation type="submission" date="2019-08" db="EMBL/GenBank/DDBJ databases">
        <title>Complete genome sequence of Spiroplasma chinense CCH (DSM 19755).</title>
        <authorList>
            <person name="Shen H.-Y."/>
            <person name="Lin Y.-C."/>
            <person name="Chou L."/>
            <person name="Kuo C.-H."/>
        </authorList>
    </citation>
    <scope>NUCLEOTIDE SEQUENCE [LARGE SCALE GENOMIC DNA]</scope>
    <source>
        <strain evidence="1 2">CCH</strain>
    </source>
</reference>
<proteinExistence type="predicted"/>
<organism evidence="1 2">
    <name type="scientific">Spiroplasma chinense</name>
    <dbReference type="NCBI Taxonomy" id="216932"/>
    <lineage>
        <taxon>Bacteria</taxon>
        <taxon>Bacillati</taxon>
        <taxon>Mycoplasmatota</taxon>
        <taxon>Mollicutes</taxon>
        <taxon>Entomoplasmatales</taxon>
        <taxon>Spiroplasmataceae</taxon>
        <taxon>Spiroplasma</taxon>
    </lineage>
</organism>
<keyword evidence="2" id="KW-1185">Reference proteome</keyword>
<dbReference type="KEGG" id="schi:SCHIN_v1c01430"/>
<evidence type="ECO:0000313" key="1">
    <source>
        <dbReference type="EMBL" id="QEH61341.1"/>
    </source>
</evidence>
<name>A0A5B9Y306_9MOLU</name>
<sequence length="137" mass="15575">MKKLLTVFSSISVLSLTSYSVSCFGDINTGKAPNIELSEKIKISELGEFQGKDDLPSLEELIHQINIVNKETEYFEELPNFGFSNEYTYEVRANEYIKFSETPSETKASLEILEKPKSVLLKGKLEVTYKYSKKTVD</sequence>
<dbReference type="RefSeq" id="WP_166507735.1">
    <property type="nucleotide sequence ID" value="NZ_CP043026.1"/>
</dbReference>
<dbReference type="Proteomes" id="UP000323144">
    <property type="component" value="Chromosome"/>
</dbReference>
<dbReference type="EMBL" id="CP043026">
    <property type="protein sequence ID" value="QEH61341.1"/>
    <property type="molecule type" value="Genomic_DNA"/>
</dbReference>
<protein>
    <submittedName>
        <fullName evidence="1">Uncharacterized protein</fullName>
    </submittedName>
</protein>
<accession>A0A5B9Y306</accession>
<gene>
    <name evidence="1" type="ORF">SCHIN_v1c01430</name>
</gene>
<dbReference type="AlphaFoldDB" id="A0A5B9Y306"/>